<proteinExistence type="predicted"/>
<dbReference type="AlphaFoldDB" id="A0A9P2BWR5"/>
<evidence type="ECO:0000313" key="1">
    <source>
        <dbReference type="EMBL" id="EDH0839937.1"/>
    </source>
</evidence>
<protein>
    <recommendedName>
        <fullName evidence="3">WG repeat-containing protein</fullName>
    </recommendedName>
</protein>
<organism evidence="1 2">
    <name type="scientific">Listeria monocytogenes</name>
    <dbReference type="NCBI Taxonomy" id="1639"/>
    <lineage>
        <taxon>Bacteria</taxon>
        <taxon>Bacillati</taxon>
        <taxon>Bacillota</taxon>
        <taxon>Bacilli</taxon>
        <taxon>Bacillales</taxon>
        <taxon>Listeriaceae</taxon>
        <taxon>Listeria</taxon>
    </lineage>
</organism>
<sequence length="75" mass="8767">MQVTIEKDGNKYKGFMDKDGKIITKNLYEDLRGFTKEGIARAIKDDEFGVINTKEEVIIPFECKYENTYEFENGF</sequence>
<dbReference type="EMBL" id="AAMGHX010000001">
    <property type="protein sequence ID" value="EDH0839937.1"/>
    <property type="molecule type" value="Genomic_DNA"/>
</dbReference>
<evidence type="ECO:0000313" key="2">
    <source>
        <dbReference type="Proteomes" id="UP000335978"/>
    </source>
</evidence>
<evidence type="ECO:0008006" key="3">
    <source>
        <dbReference type="Google" id="ProtNLM"/>
    </source>
</evidence>
<dbReference type="InterPro" id="IPR032774">
    <property type="entry name" value="WG_beta_rep"/>
</dbReference>
<dbReference type="Pfam" id="PF14903">
    <property type="entry name" value="WG_beta_rep"/>
    <property type="match status" value="2"/>
</dbReference>
<dbReference type="Proteomes" id="UP000335978">
    <property type="component" value="Unassembled WGS sequence"/>
</dbReference>
<gene>
    <name evidence="1" type="ORF">GCV64_02395</name>
</gene>
<name>A0A9P2BWR5_LISMN</name>
<accession>A0A9P2BWR5</accession>
<dbReference type="RefSeq" id="WP_061387985.1">
    <property type="nucleotide sequence ID" value="NZ_JBEQPW010000001.1"/>
</dbReference>
<reference evidence="1 2" key="1">
    <citation type="submission" date="2019-10" db="EMBL/GenBank/DDBJ databases">
        <authorList>
            <consortium name="GenomeTrakr: Next Generation Sequencing Network for Food Pathogen Tracability"/>
        </authorList>
    </citation>
    <scope>NUCLEOTIDE SEQUENCE [LARGE SCALE GENOMIC DNA]</scope>
    <source>
        <strain evidence="1 2">CFSAN085184</strain>
    </source>
</reference>
<comment type="caution">
    <text evidence="1">The sequence shown here is derived from an EMBL/GenBank/DDBJ whole genome shotgun (WGS) entry which is preliminary data.</text>
</comment>